<dbReference type="PANTHER" id="PTHR43280:SF28">
    <property type="entry name" value="HTH-TYPE TRANSCRIPTIONAL ACTIVATOR RHAS"/>
    <property type="match status" value="1"/>
</dbReference>
<name>A0A927CFA1_9BACL</name>
<dbReference type="PROSITE" id="PS00041">
    <property type="entry name" value="HTH_ARAC_FAMILY_1"/>
    <property type="match status" value="1"/>
</dbReference>
<dbReference type="SUPFAM" id="SSF46689">
    <property type="entry name" value="Homeodomain-like"/>
    <property type="match status" value="2"/>
</dbReference>
<keyword evidence="6" id="KW-1185">Reference proteome</keyword>
<dbReference type="InterPro" id="IPR018062">
    <property type="entry name" value="HTH_AraC-typ_CS"/>
</dbReference>
<evidence type="ECO:0000256" key="2">
    <source>
        <dbReference type="ARBA" id="ARBA00023125"/>
    </source>
</evidence>
<dbReference type="AlphaFoldDB" id="A0A927CFA1"/>
<dbReference type="PROSITE" id="PS01124">
    <property type="entry name" value="HTH_ARAC_FAMILY_2"/>
    <property type="match status" value="1"/>
</dbReference>
<gene>
    <name evidence="5" type="ORF">IDH45_22290</name>
</gene>
<reference evidence="5" key="1">
    <citation type="submission" date="2020-09" db="EMBL/GenBank/DDBJ databases">
        <title>A novel bacterium of genus Paenibacillus, isolated from South China Sea.</title>
        <authorList>
            <person name="Huang H."/>
            <person name="Mo K."/>
            <person name="Hu Y."/>
        </authorList>
    </citation>
    <scope>NUCLEOTIDE SEQUENCE</scope>
    <source>
        <strain evidence="5">IB182363</strain>
    </source>
</reference>
<dbReference type="Gene3D" id="2.60.120.10">
    <property type="entry name" value="Jelly Rolls"/>
    <property type="match status" value="1"/>
</dbReference>
<dbReference type="GO" id="GO:0003700">
    <property type="term" value="F:DNA-binding transcription factor activity"/>
    <property type="evidence" value="ECO:0007669"/>
    <property type="project" value="InterPro"/>
</dbReference>
<dbReference type="InterPro" id="IPR014710">
    <property type="entry name" value="RmlC-like_jellyroll"/>
</dbReference>
<keyword evidence="3" id="KW-0804">Transcription</keyword>
<dbReference type="GO" id="GO:0043565">
    <property type="term" value="F:sequence-specific DNA binding"/>
    <property type="evidence" value="ECO:0007669"/>
    <property type="project" value="InterPro"/>
</dbReference>
<dbReference type="RefSeq" id="WP_190930342.1">
    <property type="nucleotide sequence ID" value="NZ_JACXJA010000032.1"/>
</dbReference>
<dbReference type="PANTHER" id="PTHR43280">
    <property type="entry name" value="ARAC-FAMILY TRANSCRIPTIONAL REGULATOR"/>
    <property type="match status" value="1"/>
</dbReference>
<protein>
    <submittedName>
        <fullName evidence="5">Helix-turn-helix transcriptional regulator</fullName>
    </submittedName>
</protein>
<dbReference type="Pfam" id="PF02311">
    <property type="entry name" value="AraC_binding"/>
    <property type="match status" value="1"/>
</dbReference>
<organism evidence="5 6">
    <name type="scientific">Paenibacillus oceani</name>
    <dbReference type="NCBI Taxonomy" id="2772510"/>
    <lineage>
        <taxon>Bacteria</taxon>
        <taxon>Bacillati</taxon>
        <taxon>Bacillota</taxon>
        <taxon>Bacilli</taxon>
        <taxon>Bacillales</taxon>
        <taxon>Paenibacillaceae</taxon>
        <taxon>Paenibacillus</taxon>
    </lineage>
</organism>
<accession>A0A927CFA1</accession>
<evidence type="ECO:0000313" key="5">
    <source>
        <dbReference type="EMBL" id="MBD2864715.1"/>
    </source>
</evidence>
<keyword evidence="2" id="KW-0238">DNA-binding</keyword>
<evidence type="ECO:0000259" key="4">
    <source>
        <dbReference type="PROSITE" id="PS01124"/>
    </source>
</evidence>
<sequence length="295" mass="34885">METKLMRHYPHPYDFPFWIQRNRHSSVDTPGWHIHEFVELIFVMDGQATHMIQDASYDLRVGDVYVINPGEMHEYVLEERQHIEIFNCMFDPGLISHALLREIDASDSFDFYYVHPFLNKESSFHSKLVLQGEASREALELLDGMEREMRRRDYGFRTVIQLKLAELFLLLSRHYQKKNDKINDACSSGELLVQRVRGYIERHFNHKISLPLLSELFHIGTRQLNRQFKKYIGKTVIEYLHLIRMEHAKKLLVETDEIVAVVARMIGYEDPASFSRLFAREVNCPPGKYRITARK</sequence>
<dbReference type="SUPFAM" id="SSF51215">
    <property type="entry name" value="Regulatory protein AraC"/>
    <property type="match status" value="1"/>
</dbReference>
<dbReference type="InterPro" id="IPR037923">
    <property type="entry name" value="HTH-like"/>
</dbReference>
<evidence type="ECO:0000313" key="6">
    <source>
        <dbReference type="Proteomes" id="UP000639396"/>
    </source>
</evidence>
<dbReference type="Gene3D" id="1.10.10.60">
    <property type="entry name" value="Homeodomain-like"/>
    <property type="match status" value="2"/>
</dbReference>
<feature type="domain" description="HTH araC/xylS-type" evidence="4">
    <location>
        <begin position="194"/>
        <end position="292"/>
    </location>
</feature>
<dbReference type="EMBL" id="JACXJA010000032">
    <property type="protein sequence ID" value="MBD2864715.1"/>
    <property type="molecule type" value="Genomic_DNA"/>
</dbReference>
<evidence type="ECO:0000256" key="3">
    <source>
        <dbReference type="ARBA" id="ARBA00023163"/>
    </source>
</evidence>
<keyword evidence="1" id="KW-0805">Transcription regulation</keyword>
<dbReference type="InterPro" id="IPR003313">
    <property type="entry name" value="AraC-bd"/>
</dbReference>
<dbReference type="InterPro" id="IPR009057">
    <property type="entry name" value="Homeodomain-like_sf"/>
</dbReference>
<evidence type="ECO:0000256" key="1">
    <source>
        <dbReference type="ARBA" id="ARBA00023015"/>
    </source>
</evidence>
<dbReference type="InterPro" id="IPR018060">
    <property type="entry name" value="HTH_AraC"/>
</dbReference>
<dbReference type="Proteomes" id="UP000639396">
    <property type="component" value="Unassembled WGS sequence"/>
</dbReference>
<dbReference type="Pfam" id="PF12833">
    <property type="entry name" value="HTH_18"/>
    <property type="match status" value="1"/>
</dbReference>
<proteinExistence type="predicted"/>
<comment type="caution">
    <text evidence="5">The sequence shown here is derived from an EMBL/GenBank/DDBJ whole genome shotgun (WGS) entry which is preliminary data.</text>
</comment>
<dbReference type="SMART" id="SM00342">
    <property type="entry name" value="HTH_ARAC"/>
    <property type="match status" value="1"/>
</dbReference>